<dbReference type="AlphaFoldDB" id="C0QJ48"/>
<evidence type="ECO:0000256" key="1">
    <source>
        <dbReference type="SAM" id="SignalP"/>
    </source>
</evidence>
<evidence type="ECO:0000313" key="2">
    <source>
        <dbReference type="EMBL" id="ACN15861.1"/>
    </source>
</evidence>
<name>C0QJ48_DESAH</name>
<protein>
    <submittedName>
        <fullName evidence="2">Uncharacterized protein</fullName>
    </submittedName>
</protein>
<dbReference type="EMBL" id="CP001087">
    <property type="protein sequence ID" value="ACN15861.1"/>
    <property type="molecule type" value="Genomic_DNA"/>
</dbReference>
<feature type="chain" id="PRO_5002902198" evidence="1">
    <location>
        <begin position="24"/>
        <end position="120"/>
    </location>
</feature>
<dbReference type="Proteomes" id="UP000000442">
    <property type="component" value="Chromosome"/>
</dbReference>
<gene>
    <name evidence="2" type="ordered locus">HRM2_27710</name>
</gene>
<keyword evidence="1" id="KW-0732">Signal</keyword>
<sequence length="120" mass="12078">MNSLIKIAVISVIITGLSGFAYAGTAVQTGGAGDTVTFAGTKGLATLSFTPSGNTIINGTSTALTYDITSGCSKTDMSNGMEYGMSQDITGYYQKTQGAADAAPPATITPANWTLMGSSS</sequence>
<dbReference type="KEGG" id="dat:HRM2_27710"/>
<accession>C0QJ48</accession>
<dbReference type="RefSeq" id="WP_015904624.1">
    <property type="nucleotide sequence ID" value="NC_012108.1"/>
</dbReference>
<feature type="signal peptide" evidence="1">
    <location>
        <begin position="1"/>
        <end position="23"/>
    </location>
</feature>
<dbReference type="STRING" id="177437.HRM2_27710"/>
<evidence type="ECO:0000313" key="3">
    <source>
        <dbReference type="Proteomes" id="UP000000442"/>
    </source>
</evidence>
<proteinExistence type="predicted"/>
<organism evidence="2 3">
    <name type="scientific">Desulforapulum autotrophicum (strain ATCC 43914 / DSM 3382 / VKM B-1955 / HRM2)</name>
    <name type="common">Desulfobacterium autotrophicum</name>
    <dbReference type="NCBI Taxonomy" id="177437"/>
    <lineage>
        <taxon>Bacteria</taxon>
        <taxon>Pseudomonadati</taxon>
        <taxon>Thermodesulfobacteriota</taxon>
        <taxon>Desulfobacteria</taxon>
        <taxon>Desulfobacterales</taxon>
        <taxon>Desulfobacteraceae</taxon>
        <taxon>Desulforapulum</taxon>
    </lineage>
</organism>
<keyword evidence="3" id="KW-1185">Reference proteome</keyword>
<reference evidence="2 3" key="1">
    <citation type="journal article" date="2009" name="Environ. Microbiol.">
        <title>Genome sequence of Desulfobacterium autotrophicum HRM2, a marine sulfate reducer oxidizing organic carbon completely to carbon dioxide.</title>
        <authorList>
            <person name="Strittmatter A.W."/>
            <person name="Liesegang H."/>
            <person name="Rabus R."/>
            <person name="Decker I."/>
            <person name="Amann J."/>
            <person name="Andres S."/>
            <person name="Henne A."/>
            <person name="Fricke W.F."/>
            <person name="Martinez-Arias R."/>
            <person name="Bartels D."/>
            <person name="Goesmann A."/>
            <person name="Krause L."/>
            <person name="Puehler A."/>
            <person name="Klenk H.P."/>
            <person name="Richter M."/>
            <person name="Schuler M."/>
            <person name="Gloeckner F.O."/>
            <person name="Meyerdierks A."/>
            <person name="Gottschalk G."/>
            <person name="Amann R."/>
        </authorList>
    </citation>
    <scope>NUCLEOTIDE SEQUENCE [LARGE SCALE GENOMIC DNA]</scope>
    <source>
        <strain evidence="3">ATCC 43914 / DSM 3382 / HRM2</strain>
    </source>
</reference>
<dbReference type="HOGENOM" id="CLU_2045853_0_0_7"/>